<gene>
    <name evidence="3" type="ORF">KAK03_13960</name>
</gene>
<feature type="signal peptide" evidence="2">
    <location>
        <begin position="1"/>
        <end position="22"/>
    </location>
</feature>
<accession>A0A940YFJ9</accession>
<dbReference type="AlphaFoldDB" id="A0A940YFJ9"/>
<dbReference type="EMBL" id="JAGQDD010000009">
    <property type="protein sequence ID" value="MBQ0931587.1"/>
    <property type="molecule type" value="Genomic_DNA"/>
</dbReference>
<evidence type="ECO:0008006" key="5">
    <source>
        <dbReference type="Google" id="ProtNLM"/>
    </source>
</evidence>
<dbReference type="SUPFAM" id="SSF56925">
    <property type="entry name" value="OMPA-like"/>
    <property type="match status" value="1"/>
</dbReference>
<dbReference type="InterPro" id="IPR011250">
    <property type="entry name" value="OMP/PagP_B-barrel"/>
</dbReference>
<sequence>MSWLTRHLLAAALALGVLGAQAQGVDGPGLAAVQRVQVADPFIEFRTGPGRGYPVHYVAERGAWVQVERRHTDWFKLRAETGQVGWVTRDQLLATLGDDGQPTRFAGLQLQDYLQRRVEAGAMIGRFQSEPMVRLWAGWRLHEALALELAIGQVQGVYSGTSLAQVQIVSEPWSNQRWSPFVGVGLGRFNNLPNNSLVDDARTNVNMGLATAGLRVHLAERFVVRLDWTLYTALLGDSGYGEYRALNAGLSFFF</sequence>
<evidence type="ECO:0000313" key="4">
    <source>
        <dbReference type="Proteomes" id="UP000676246"/>
    </source>
</evidence>
<dbReference type="Pfam" id="PF06347">
    <property type="entry name" value="SH3_4"/>
    <property type="match status" value="1"/>
</dbReference>
<dbReference type="InterPro" id="IPR010466">
    <property type="entry name" value="DUF1058"/>
</dbReference>
<dbReference type="Gene3D" id="2.30.30.40">
    <property type="entry name" value="SH3 Domains"/>
    <property type="match status" value="1"/>
</dbReference>
<dbReference type="Proteomes" id="UP000676246">
    <property type="component" value="Unassembled WGS sequence"/>
</dbReference>
<dbReference type="RefSeq" id="WP_210854559.1">
    <property type="nucleotide sequence ID" value="NZ_JAGQDD010000009.1"/>
</dbReference>
<dbReference type="Gene3D" id="2.40.160.20">
    <property type="match status" value="1"/>
</dbReference>
<keyword evidence="2" id="KW-0732">Signal</keyword>
<name>A0A940YFJ9_9BURK</name>
<dbReference type="GO" id="GO:0009279">
    <property type="term" value="C:cell outer membrane"/>
    <property type="evidence" value="ECO:0007669"/>
    <property type="project" value="UniProtKB-SubCell"/>
</dbReference>
<comment type="subcellular location">
    <subcellularLocation>
        <location evidence="1">Cell outer membrane</location>
    </subcellularLocation>
</comment>
<comment type="caution">
    <text evidence="3">The sequence shown here is derived from an EMBL/GenBank/DDBJ whole genome shotgun (WGS) entry which is preliminary data.</text>
</comment>
<evidence type="ECO:0000313" key="3">
    <source>
        <dbReference type="EMBL" id="MBQ0931587.1"/>
    </source>
</evidence>
<keyword evidence="4" id="KW-1185">Reference proteome</keyword>
<proteinExistence type="predicted"/>
<protein>
    <recommendedName>
        <fullName evidence="5">SH3b domain-containing protein</fullName>
    </recommendedName>
</protein>
<evidence type="ECO:0000256" key="2">
    <source>
        <dbReference type="SAM" id="SignalP"/>
    </source>
</evidence>
<organism evidence="3 4">
    <name type="scientific">Ideonella alba</name>
    <dbReference type="NCBI Taxonomy" id="2824118"/>
    <lineage>
        <taxon>Bacteria</taxon>
        <taxon>Pseudomonadati</taxon>
        <taxon>Pseudomonadota</taxon>
        <taxon>Betaproteobacteria</taxon>
        <taxon>Burkholderiales</taxon>
        <taxon>Sphaerotilaceae</taxon>
        <taxon>Ideonella</taxon>
    </lineage>
</organism>
<reference evidence="3 4" key="1">
    <citation type="submission" date="2021-04" db="EMBL/GenBank/DDBJ databases">
        <title>The genome sequence of Ideonella sp. 3Y2.</title>
        <authorList>
            <person name="Liu Y."/>
        </authorList>
    </citation>
    <scope>NUCLEOTIDE SEQUENCE [LARGE SCALE GENOMIC DNA]</scope>
    <source>
        <strain evidence="3 4">3Y2</strain>
    </source>
</reference>
<feature type="chain" id="PRO_5037673127" description="SH3b domain-containing protein" evidence="2">
    <location>
        <begin position="23"/>
        <end position="254"/>
    </location>
</feature>
<evidence type="ECO:0000256" key="1">
    <source>
        <dbReference type="ARBA" id="ARBA00004442"/>
    </source>
</evidence>